<keyword evidence="2" id="KW-1185">Reference proteome</keyword>
<reference evidence="1" key="1">
    <citation type="submission" date="2021-01" db="EMBL/GenBank/DDBJ databases">
        <title>Modified the classification status of verrucomicrobia.</title>
        <authorList>
            <person name="Feng X."/>
        </authorList>
    </citation>
    <scope>NUCLEOTIDE SEQUENCE</scope>
    <source>
        <strain evidence="1">KCTC 22201</strain>
    </source>
</reference>
<dbReference type="RefSeq" id="WP_200278392.1">
    <property type="nucleotide sequence ID" value="NZ_JAENII010000005.1"/>
</dbReference>
<organism evidence="1 2">
    <name type="scientific">Haloferula rosea</name>
    <dbReference type="NCBI Taxonomy" id="490093"/>
    <lineage>
        <taxon>Bacteria</taxon>
        <taxon>Pseudomonadati</taxon>
        <taxon>Verrucomicrobiota</taxon>
        <taxon>Verrucomicrobiia</taxon>
        <taxon>Verrucomicrobiales</taxon>
        <taxon>Verrucomicrobiaceae</taxon>
        <taxon>Haloferula</taxon>
    </lineage>
</organism>
<protein>
    <submittedName>
        <fullName evidence="1">Uncharacterized protein</fullName>
    </submittedName>
</protein>
<evidence type="ECO:0000313" key="2">
    <source>
        <dbReference type="Proteomes" id="UP000658278"/>
    </source>
</evidence>
<dbReference type="EMBL" id="JAENII010000005">
    <property type="protein sequence ID" value="MBK1826947.1"/>
    <property type="molecule type" value="Genomic_DNA"/>
</dbReference>
<name>A0A934RC88_9BACT</name>
<gene>
    <name evidence="1" type="ORF">JIN81_07945</name>
</gene>
<proteinExistence type="predicted"/>
<evidence type="ECO:0000313" key="1">
    <source>
        <dbReference type="EMBL" id="MBK1826947.1"/>
    </source>
</evidence>
<sequence>MHSPDDVQYAMETTRVLLEPDRRIDTFGDTNFEFLLLSELMDDAGKIRVRTGGVEAMRPRLVKPDGMADIELEGFGEEARERFDRLVAHMRQQGQELAFLNYGFRFKRGDVREELVHDSLVAVRDRVLEEAREVGNPAQVIIEGVDDAWEVSIFKFTLEMIHQSVPINRFDFQRRGLL</sequence>
<comment type="caution">
    <text evidence="1">The sequence shown here is derived from an EMBL/GenBank/DDBJ whole genome shotgun (WGS) entry which is preliminary data.</text>
</comment>
<dbReference type="AlphaFoldDB" id="A0A934RC88"/>
<accession>A0A934RC88</accession>
<dbReference type="Proteomes" id="UP000658278">
    <property type="component" value="Unassembled WGS sequence"/>
</dbReference>